<dbReference type="InterPro" id="IPR013766">
    <property type="entry name" value="Thioredoxin_domain"/>
</dbReference>
<dbReference type="RefSeq" id="WP_316413344.1">
    <property type="nucleotide sequence ID" value="NZ_AP027080.1"/>
</dbReference>
<dbReference type="EMBL" id="AP027080">
    <property type="protein sequence ID" value="BDU74669.1"/>
    <property type="molecule type" value="Genomic_DNA"/>
</dbReference>
<dbReference type="Proteomes" id="UP001238179">
    <property type="component" value="Chromosome"/>
</dbReference>
<feature type="signal peptide" evidence="1">
    <location>
        <begin position="1"/>
        <end position="25"/>
    </location>
</feature>
<accession>A0AA48GR89</accession>
<dbReference type="Pfam" id="PF08534">
    <property type="entry name" value="Redoxin"/>
    <property type="match status" value="1"/>
</dbReference>
<dbReference type="PANTHER" id="PTHR42852:SF13">
    <property type="entry name" value="PROTEIN DIPZ"/>
    <property type="match status" value="1"/>
</dbReference>
<protein>
    <recommendedName>
        <fullName evidence="2">Thioredoxin domain-containing protein</fullName>
    </recommendedName>
</protein>
<dbReference type="KEGG" id="msil:METEAL_38430"/>
<dbReference type="InterPro" id="IPR036249">
    <property type="entry name" value="Thioredoxin-like_sf"/>
</dbReference>
<sequence length="369" mass="39871">MSKFRNHGCAVLLLAAPLYSSPGAAQAPKAPAAPAVTLKVGDQAPAFVHGAWLKGKPVQALAKGQTYVLEFWATWCGPCKQAIPHVTELAKKYAGKVTFIGVNVMQEGKDPKAIDASVAAFVKSQGAAMEYRVCRDTRDDGMKKTWLDAAGVQGIPATFIVDGTGRLVWKGHPLSMDPVLEQLAAGTFDPVAAIAEAKTNKEALERISEALKAKEWQKALELASTCKPKSKVDIMSVEWLRFQALLHVDEKAALALYDSSIKDAPDWAFPFVGTVIRTDGLSKDWYLRVIPTLEELVKKEPAAVGMLAEAQFRAGDFANAARNKAKEIEELKGRLPGILKEHPDAGPMVKGALAKMEAELKEYQAAVKP</sequence>
<evidence type="ECO:0000259" key="2">
    <source>
        <dbReference type="PROSITE" id="PS51352"/>
    </source>
</evidence>
<proteinExistence type="predicted"/>
<keyword evidence="1" id="KW-0732">Signal</keyword>
<evidence type="ECO:0000313" key="4">
    <source>
        <dbReference type="Proteomes" id="UP001238179"/>
    </source>
</evidence>
<evidence type="ECO:0000313" key="3">
    <source>
        <dbReference type="EMBL" id="BDU74669.1"/>
    </source>
</evidence>
<dbReference type="SUPFAM" id="SSF52833">
    <property type="entry name" value="Thioredoxin-like"/>
    <property type="match status" value="1"/>
</dbReference>
<organism evidence="3 4">
    <name type="scientific">Mesoterricola silvestris</name>
    <dbReference type="NCBI Taxonomy" id="2927979"/>
    <lineage>
        <taxon>Bacteria</taxon>
        <taxon>Pseudomonadati</taxon>
        <taxon>Acidobacteriota</taxon>
        <taxon>Holophagae</taxon>
        <taxon>Holophagales</taxon>
        <taxon>Holophagaceae</taxon>
        <taxon>Mesoterricola</taxon>
    </lineage>
</organism>
<dbReference type="AlphaFoldDB" id="A0AA48GR89"/>
<dbReference type="InterPro" id="IPR050553">
    <property type="entry name" value="Thioredoxin_ResA/DsbE_sf"/>
</dbReference>
<evidence type="ECO:0000256" key="1">
    <source>
        <dbReference type="SAM" id="SignalP"/>
    </source>
</evidence>
<feature type="chain" id="PRO_5041289556" description="Thioredoxin domain-containing protein" evidence="1">
    <location>
        <begin position="26"/>
        <end position="369"/>
    </location>
</feature>
<dbReference type="GO" id="GO:0016491">
    <property type="term" value="F:oxidoreductase activity"/>
    <property type="evidence" value="ECO:0007669"/>
    <property type="project" value="InterPro"/>
</dbReference>
<reference evidence="4" key="1">
    <citation type="journal article" date="2023" name="Int. J. Syst. Evol. Microbiol.">
        <title>Mesoterricola silvestris gen. nov., sp. nov., Mesoterricola sediminis sp. nov., Geothrix oryzae sp. nov., Geothrix edaphica sp. nov., Geothrix rubra sp. nov., and Geothrix limicola sp. nov., six novel members of Acidobacteriota isolated from soils.</title>
        <authorList>
            <person name="Itoh H."/>
            <person name="Sugisawa Y."/>
            <person name="Mise K."/>
            <person name="Xu Z."/>
            <person name="Kuniyasu M."/>
            <person name="Ushijima N."/>
            <person name="Kawano K."/>
            <person name="Kobayashi E."/>
            <person name="Shiratori Y."/>
            <person name="Masuda Y."/>
            <person name="Senoo K."/>
        </authorList>
    </citation>
    <scope>NUCLEOTIDE SEQUENCE [LARGE SCALE GENOMIC DNA]</scope>
    <source>
        <strain evidence="4">W79</strain>
    </source>
</reference>
<dbReference type="PANTHER" id="PTHR42852">
    <property type="entry name" value="THIOL:DISULFIDE INTERCHANGE PROTEIN DSBE"/>
    <property type="match status" value="1"/>
</dbReference>
<dbReference type="CDD" id="cd02966">
    <property type="entry name" value="TlpA_like_family"/>
    <property type="match status" value="1"/>
</dbReference>
<feature type="domain" description="Thioredoxin" evidence="2">
    <location>
        <begin position="38"/>
        <end position="193"/>
    </location>
</feature>
<dbReference type="InterPro" id="IPR013740">
    <property type="entry name" value="Redoxin"/>
</dbReference>
<gene>
    <name evidence="3" type="ORF">METEAL_38430</name>
</gene>
<keyword evidence="4" id="KW-1185">Reference proteome</keyword>
<dbReference type="PROSITE" id="PS51352">
    <property type="entry name" value="THIOREDOXIN_2"/>
    <property type="match status" value="1"/>
</dbReference>
<dbReference type="Gene3D" id="3.40.30.10">
    <property type="entry name" value="Glutaredoxin"/>
    <property type="match status" value="1"/>
</dbReference>
<name>A0AA48GR89_9BACT</name>